<comment type="caution">
    <text evidence="1">The sequence shown here is derived from an EMBL/GenBank/DDBJ whole genome shotgun (WGS) entry which is preliminary data.</text>
</comment>
<accession>A0ABV9DR39</accession>
<dbReference type="Proteomes" id="UP001595989">
    <property type="component" value="Unassembled WGS sequence"/>
</dbReference>
<dbReference type="RefSeq" id="WP_390299402.1">
    <property type="nucleotide sequence ID" value="NZ_JBHSFU010000015.1"/>
</dbReference>
<organism evidence="1 2">
    <name type="scientific">Virgibacillus kekensis</name>
    <dbReference type="NCBI Taxonomy" id="202261"/>
    <lineage>
        <taxon>Bacteria</taxon>
        <taxon>Bacillati</taxon>
        <taxon>Bacillota</taxon>
        <taxon>Bacilli</taxon>
        <taxon>Bacillales</taxon>
        <taxon>Bacillaceae</taxon>
        <taxon>Virgibacillus</taxon>
    </lineage>
</organism>
<evidence type="ECO:0000313" key="2">
    <source>
        <dbReference type="Proteomes" id="UP001595989"/>
    </source>
</evidence>
<gene>
    <name evidence="1" type="ORF">ACFO3D_17910</name>
</gene>
<proteinExistence type="predicted"/>
<dbReference type="PROSITE" id="PS51257">
    <property type="entry name" value="PROKAR_LIPOPROTEIN"/>
    <property type="match status" value="1"/>
</dbReference>
<name>A0ABV9DR39_9BACI</name>
<evidence type="ECO:0008006" key="3">
    <source>
        <dbReference type="Google" id="ProtNLM"/>
    </source>
</evidence>
<evidence type="ECO:0000313" key="1">
    <source>
        <dbReference type="EMBL" id="MFC4560038.1"/>
    </source>
</evidence>
<protein>
    <recommendedName>
        <fullName evidence="3">Lipoprotein</fullName>
    </recommendedName>
</protein>
<keyword evidence="2" id="KW-1185">Reference proteome</keyword>
<reference evidence="2" key="1">
    <citation type="journal article" date="2019" name="Int. J. Syst. Evol. Microbiol.">
        <title>The Global Catalogue of Microorganisms (GCM) 10K type strain sequencing project: providing services to taxonomists for standard genome sequencing and annotation.</title>
        <authorList>
            <consortium name="The Broad Institute Genomics Platform"/>
            <consortium name="The Broad Institute Genome Sequencing Center for Infectious Disease"/>
            <person name="Wu L."/>
            <person name="Ma J."/>
        </authorList>
    </citation>
    <scope>NUCLEOTIDE SEQUENCE [LARGE SCALE GENOMIC DNA]</scope>
    <source>
        <strain evidence="2">CGMCC 4.7426</strain>
    </source>
</reference>
<sequence length="235" mass="26550">MRFNPGIIMVIGLLLTGCVDNQTVSVEGKIYAVNHDNNTVVVYVGDTLTEKQRETADFDENEKNIEAFVVQAEEDTVVKGEVDSFNDLKMEQKVSIKIKGDYEKELVTIGTLFDNHDKLPAYDTEQVTVVPYSKEEIVEEMTVNKGGYGEYGLYIYNFKTDESGQYSPPDSTKIIQFQKVVLTHASDVKNTKELLGLYDDSPTYIITDDKGILFKTNNEKELNAFVKELGEKEKN</sequence>
<dbReference type="EMBL" id="JBHSFU010000015">
    <property type="protein sequence ID" value="MFC4560038.1"/>
    <property type="molecule type" value="Genomic_DNA"/>
</dbReference>